<dbReference type="Proteomes" id="UP000518605">
    <property type="component" value="Unassembled WGS sequence"/>
</dbReference>
<proteinExistence type="predicted"/>
<keyword evidence="2" id="KW-0472">Membrane</keyword>
<evidence type="ECO:0000256" key="1">
    <source>
        <dbReference type="SAM" id="MobiDB-lite"/>
    </source>
</evidence>
<feature type="transmembrane region" description="Helical" evidence="2">
    <location>
        <begin position="115"/>
        <end position="137"/>
    </location>
</feature>
<accession>A0A7W5GDJ8</accession>
<dbReference type="AlphaFoldDB" id="A0A7W5GDJ8"/>
<reference evidence="3 4" key="1">
    <citation type="submission" date="2020-08" db="EMBL/GenBank/DDBJ databases">
        <title>Genomic Encyclopedia of Type Strains, Phase III (KMG-III): the genomes of soil and plant-associated and newly described type strains.</title>
        <authorList>
            <person name="Whitman W."/>
        </authorList>
    </citation>
    <scope>NUCLEOTIDE SEQUENCE [LARGE SCALE GENOMIC DNA]</scope>
    <source>
        <strain evidence="3 4">CECT 8234</strain>
    </source>
</reference>
<dbReference type="EMBL" id="JACHXW010000031">
    <property type="protein sequence ID" value="MBB3155980.1"/>
    <property type="molecule type" value="Genomic_DNA"/>
</dbReference>
<name>A0A7W5GDJ8_9BACL</name>
<keyword evidence="4" id="KW-1185">Reference proteome</keyword>
<keyword evidence="2" id="KW-1133">Transmembrane helix</keyword>
<protein>
    <submittedName>
        <fullName evidence="3">Putative ribosomally synthesized peptide with SipW-like signal peptide</fullName>
    </submittedName>
</protein>
<keyword evidence="2" id="KW-0812">Transmembrane</keyword>
<feature type="region of interest" description="Disordered" evidence="1">
    <location>
        <begin position="148"/>
        <end position="168"/>
    </location>
</feature>
<organism evidence="3 4">
    <name type="scientific">Paenibacillus endophyticus</name>
    <dbReference type="NCBI Taxonomy" id="1294268"/>
    <lineage>
        <taxon>Bacteria</taxon>
        <taxon>Bacillati</taxon>
        <taxon>Bacillota</taxon>
        <taxon>Bacilli</taxon>
        <taxon>Bacillales</taxon>
        <taxon>Paenibacillaceae</taxon>
        <taxon>Paenibacillus</taxon>
    </lineage>
</organism>
<gene>
    <name evidence="3" type="ORF">FHS16_006096</name>
</gene>
<evidence type="ECO:0000313" key="3">
    <source>
        <dbReference type="EMBL" id="MBB3155980.1"/>
    </source>
</evidence>
<evidence type="ECO:0000313" key="4">
    <source>
        <dbReference type="Proteomes" id="UP000518605"/>
    </source>
</evidence>
<comment type="caution">
    <text evidence="3">The sequence shown here is derived from an EMBL/GenBank/DDBJ whole genome shotgun (WGS) entry which is preliminary data.</text>
</comment>
<dbReference type="RefSeq" id="WP_183571098.1">
    <property type="nucleotide sequence ID" value="NZ_CBCSLB010000037.1"/>
</dbReference>
<evidence type="ECO:0000256" key="2">
    <source>
        <dbReference type="SAM" id="Phobius"/>
    </source>
</evidence>
<sequence>MRDEHIAQDRMILYVKDKLTGVERSEAERHLAGCDLCLQLLMDAIAWSEEEELSASFAENSSSRLILPDMALLEQRVVGQLMEELRQEAVASKRHVSESKLEKAPRLRTWLQHPITHYTIAASITLLLLISGTFASFSQKLVQHDLNENRQPIVEPKPDEDDNKYSESWSDQIVNQTGSWLDSLKATRFKP</sequence>